<accession>A0A1H6UQ40</accession>
<dbReference type="InterPro" id="IPR010372">
    <property type="entry name" value="DNA_pol3_delta_N"/>
</dbReference>
<dbReference type="SUPFAM" id="SSF48019">
    <property type="entry name" value="post-AAA+ oligomerization domain-like"/>
    <property type="match status" value="1"/>
</dbReference>
<comment type="similarity">
    <text evidence="7">Belongs to the DNA polymerase HolA subunit family.</text>
</comment>
<dbReference type="EMBL" id="FNZH01000001">
    <property type="protein sequence ID" value="SEI90155.1"/>
    <property type="molecule type" value="Genomic_DNA"/>
</dbReference>
<dbReference type="EC" id="2.7.7.7" evidence="1"/>
<name>A0A1H6UQ40_9BACT</name>
<gene>
    <name evidence="11" type="ORF">SAMN05192553_101771</name>
</gene>
<keyword evidence="6" id="KW-0239">DNA-directed DNA polymerase</keyword>
<evidence type="ECO:0000256" key="6">
    <source>
        <dbReference type="ARBA" id="ARBA00022932"/>
    </source>
</evidence>
<protein>
    <recommendedName>
        <fullName evidence="2">DNA polymerase III subunit delta</fullName>
        <ecNumber evidence="1">2.7.7.7</ecNumber>
    </recommendedName>
</protein>
<evidence type="ECO:0000256" key="3">
    <source>
        <dbReference type="ARBA" id="ARBA00022679"/>
    </source>
</evidence>
<keyword evidence="12" id="KW-1185">Reference proteome</keyword>
<dbReference type="PANTHER" id="PTHR34388">
    <property type="entry name" value="DNA POLYMERASE III SUBUNIT DELTA"/>
    <property type="match status" value="1"/>
</dbReference>
<dbReference type="GO" id="GO:0006261">
    <property type="term" value="P:DNA-templated DNA replication"/>
    <property type="evidence" value="ECO:0007669"/>
    <property type="project" value="TreeGrafter"/>
</dbReference>
<reference evidence="12" key="1">
    <citation type="submission" date="2016-10" db="EMBL/GenBank/DDBJ databases">
        <authorList>
            <person name="Varghese N."/>
            <person name="Submissions S."/>
        </authorList>
    </citation>
    <scope>NUCLEOTIDE SEQUENCE [LARGE SCALE GENOMIC DNA]</scope>
    <source>
        <strain evidence="12">IBRC-M 10761</strain>
    </source>
</reference>
<dbReference type="AlphaFoldDB" id="A0A1H6UQ40"/>
<dbReference type="NCBIfam" id="TIGR01128">
    <property type="entry name" value="holA"/>
    <property type="match status" value="1"/>
</dbReference>
<evidence type="ECO:0000256" key="1">
    <source>
        <dbReference type="ARBA" id="ARBA00012417"/>
    </source>
</evidence>
<keyword evidence="4" id="KW-0548">Nucleotidyltransferase</keyword>
<dbReference type="InterPro" id="IPR005790">
    <property type="entry name" value="DNA_polIII_delta"/>
</dbReference>
<dbReference type="InterPro" id="IPR008921">
    <property type="entry name" value="DNA_pol3_clamp-load_cplx_C"/>
</dbReference>
<dbReference type="GO" id="GO:0009360">
    <property type="term" value="C:DNA polymerase III complex"/>
    <property type="evidence" value="ECO:0007669"/>
    <property type="project" value="InterPro"/>
</dbReference>
<dbReference type="Gene3D" id="3.40.50.300">
    <property type="entry name" value="P-loop containing nucleotide triphosphate hydrolases"/>
    <property type="match status" value="1"/>
</dbReference>
<evidence type="ECO:0000259" key="9">
    <source>
        <dbReference type="Pfam" id="PF06144"/>
    </source>
</evidence>
<dbReference type="InterPro" id="IPR048466">
    <property type="entry name" value="DNA_pol3_delta-like_C"/>
</dbReference>
<evidence type="ECO:0000256" key="4">
    <source>
        <dbReference type="ARBA" id="ARBA00022695"/>
    </source>
</evidence>
<dbReference type="Proteomes" id="UP000199403">
    <property type="component" value="Unassembled WGS sequence"/>
</dbReference>
<evidence type="ECO:0000256" key="2">
    <source>
        <dbReference type="ARBA" id="ARBA00017703"/>
    </source>
</evidence>
<dbReference type="Gene3D" id="1.10.8.60">
    <property type="match status" value="1"/>
</dbReference>
<evidence type="ECO:0000313" key="12">
    <source>
        <dbReference type="Proteomes" id="UP000199403"/>
    </source>
</evidence>
<evidence type="ECO:0000256" key="8">
    <source>
        <dbReference type="ARBA" id="ARBA00049244"/>
    </source>
</evidence>
<dbReference type="SUPFAM" id="SSF52540">
    <property type="entry name" value="P-loop containing nucleoside triphosphate hydrolases"/>
    <property type="match status" value="1"/>
</dbReference>
<evidence type="ECO:0000256" key="7">
    <source>
        <dbReference type="ARBA" id="ARBA00034754"/>
    </source>
</evidence>
<feature type="domain" description="DNA polymerase III delta subunit-like C-terminal" evidence="10">
    <location>
        <begin position="217"/>
        <end position="319"/>
    </location>
</feature>
<dbReference type="STRING" id="1416801.SAMN05192553_101771"/>
<keyword evidence="5" id="KW-0235">DNA replication</keyword>
<feature type="domain" description="DNA polymerase III delta N-terminal" evidence="9">
    <location>
        <begin position="21"/>
        <end position="141"/>
    </location>
</feature>
<evidence type="ECO:0000313" key="11">
    <source>
        <dbReference type="EMBL" id="SEI90155.1"/>
    </source>
</evidence>
<dbReference type="GO" id="GO:0003677">
    <property type="term" value="F:DNA binding"/>
    <property type="evidence" value="ECO:0007669"/>
    <property type="project" value="InterPro"/>
</dbReference>
<comment type="catalytic activity">
    <reaction evidence="8">
        <text>DNA(n) + a 2'-deoxyribonucleoside 5'-triphosphate = DNA(n+1) + diphosphate</text>
        <dbReference type="Rhea" id="RHEA:22508"/>
        <dbReference type="Rhea" id="RHEA-COMP:17339"/>
        <dbReference type="Rhea" id="RHEA-COMP:17340"/>
        <dbReference type="ChEBI" id="CHEBI:33019"/>
        <dbReference type="ChEBI" id="CHEBI:61560"/>
        <dbReference type="ChEBI" id="CHEBI:173112"/>
        <dbReference type="EC" id="2.7.7.7"/>
    </reaction>
</comment>
<dbReference type="RefSeq" id="WP_092169625.1">
    <property type="nucleotide sequence ID" value="NZ_FNZH01000001.1"/>
</dbReference>
<keyword evidence="3" id="KW-0808">Transferase</keyword>
<dbReference type="GO" id="GO:0003887">
    <property type="term" value="F:DNA-directed DNA polymerase activity"/>
    <property type="evidence" value="ECO:0007669"/>
    <property type="project" value="UniProtKB-KW"/>
</dbReference>
<dbReference type="Gene3D" id="1.20.272.10">
    <property type="match status" value="1"/>
</dbReference>
<dbReference type="Pfam" id="PF06144">
    <property type="entry name" value="DNA_pol3_delta"/>
    <property type="match status" value="1"/>
</dbReference>
<evidence type="ECO:0000259" key="10">
    <source>
        <dbReference type="Pfam" id="PF21694"/>
    </source>
</evidence>
<dbReference type="Pfam" id="PF21694">
    <property type="entry name" value="DNA_pol3_delta_C"/>
    <property type="match status" value="1"/>
</dbReference>
<dbReference type="OrthoDB" id="1172326at2"/>
<organism evidence="11 12">
    <name type="scientific">Cyclobacterium xiamenense</name>
    <dbReference type="NCBI Taxonomy" id="1297121"/>
    <lineage>
        <taxon>Bacteria</taxon>
        <taxon>Pseudomonadati</taxon>
        <taxon>Bacteroidota</taxon>
        <taxon>Cytophagia</taxon>
        <taxon>Cytophagales</taxon>
        <taxon>Cyclobacteriaceae</taxon>
        <taxon>Cyclobacterium</taxon>
    </lineage>
</organism>
<dbReference type="PANTHER" id="PTHR34388:SF1">
    <property type="entry name" value="DNA POLYMERASE III SUBUNIT DELTA"/>
    <property type="match status" value="1"/>
</dbReference>
<evidence type="ECO:0000256" key="5">
    <source>
        <dbReference type="ARBA" id="ARBA00022705"/>
    </source>
</evidence>
<dbReference type="InterPro" id="IPR027417">
    <property type="entry name" value="P-loop_NTPase"/>
</dbReference>
<sequence length="340" mass="38688">MPSKPESILKDLEANNFAPVYFLQGEEPYFIDKITGYIENNALAHQDRGFNQIILYGKETNMATILTNAKRFPMMSERQVVIVKEAQAIQDLGREQADQQLIHYLKNPLPSTILVFAHKYKVLDGRKALAKELDKRAVFVKSDKVPEYKLAPYIDDYVKGKGFTIETRACQVLAESIGNNMEVLTNEIDKMLINFDEPVAINTGHIQQFIGISKDFNNFELTNSLSYKDVQKANTIIQYFAQNPKSHPLIPLLSLLYLHFSRLLQVKASKGMGDRELAVALKVNPYFIKEYTTAAKNYPLGKIIDIIGYLREADLRSKGVLANNLDESQILKELIFKILH</sequence>
<proteinExistence type="inferred from homology"/>